<dbReference type="KEGG" id="lcre:Pla8534_40160"/>
<proteinExistence type="predicted"/>
<dbReference type="Gene3D" id="3.90.550.10">
    <property type="entry name" value="Spore Coat Polysaccharide Biosynthesis Protein SpsA, Chain A"/>
    <property type="match status" value="1"/>
</dbReference>
<dbReference type="GO" id="GO:0009103">
    <property type="term" value="P:lipopolysaccharide biosynthetic process"/>
    <property type="evidence" value="ECO:0007669"/>
    <property type="project" value="UniProtKB-KW"/>
</dbReference>
<dbReference type="CDD" id="cd02517">
    <property type="entry name" value="CMP-KDO-Synthetase"/>
    <property type="match status" value="1"/>
</dbReference>
<keyword evidence="2 4" id="KW-0548">Nucleotidyltransferase</keyword>
<dbReference type="RefSeq" id="WP_145054857.1">
    <property type="nucleotide sequence ID" value="NZ_CP036433.1"/>
</dbReference>
<accession>A0A518DWI3</accession>
<keyword evidence="3" id="KW-0448">Lipopolysaccharide biosynthesis</keyword>
<evidence type="ECO:0000256" key="3">
    <source>
        <dbReference type="ARBA" id="ARBA00022985"/>
    </source>
</evidence>
<dbReference type="Proteomes" id="UP000317648">
    <property type="component" value="Chromosome"/>
</dbReference>
<dbReference type="NCBIfam" id="NF003952">
    <property type="entry name" value="PRK05450.1-5"/>
    <property type="match status" value="1"/>
</dbReference>
<organism evidence="4 5">
    <name type="scientific">Lignipirellula cremea</name>
    <dbReference type="NCBI Taxonomy" id="2528010"/>
    <lineage>
        <taxon>Bacteria</taxon>
        <taxon>Pseudomonadati</taxon>
        <taxon>Planctomycetota</taxon>
        <taxon>Planctomycetia</taxon>
        <taxon>Pirellulales</taxon>
        <taxon>Pirellulaceae</taxon>
        <taxon>Lignipirellula</taxon>
    </lineage>
</organism>
<reference evidence="4 5" key="1">
    <citation type="submission" date="2019-02" db="EMBL/GenBank/DDBJ databases">
        <title>Deep-cultivation of Planctomycetes and their phenomic and genomic characterization uncovers novel biology.</title>
        <authorList>
            <person name="Wiegand S."/>
            <person name="Jogler M."/>
            <person name="Boedeker C."/>
            <person name="Pinto D."/>
            <person name="Vollmers J."/>
            <person name="Rivas-Marin E."/>
            <person name="Kohn T."/>
            <person name="Peeters S.H."/>
            <person name="Heuer A."/>
            <person name="Rast P."/>
            <person name="Oberbeckmann S."/>
            <person name="Bunk B."/>
            <person name="Jeske O."/>
            <person name="Meyerdierks A."/>
            <person name="Storesund J.E."/>
            <person name="Kallscheuer N."/>
            <person name="Luecker S."/>
            <person name="Lage O.M."/>
            <person name="Pohl T."/>
            <person name="Merkel B.J."/>
            <person name="Hornburger P."/>
            <person name="Mueller R.-W."/>
            <person name="Bruemmer F."/>
            <person name="Labrenz M."/>
            <person name="Spormann A.M."/>
            <person name="Op den Camp H."/>
            <person name="Overmann J."/>
            <person name="Amann R."/>
            <person name="Jetten M.S.M."/>
            <person name="Mascher T."/>
            <person name="Medema M.H."/>
            <person name="Devos D.P."/>
            <person name="Kaster A.-K."/>
            <person name="Ovreas L."/>
            <person name="Rohde M."/>
            <person name="Galperin M.Y."/>
            <person name="Jogler C."/>
        </authorList>
    </citation>
    <scope>NUCLEOTIDE SEQUENCE [LARGE SCALE GENOMIC DNA]</scope>
    <source>
        <strain evidence="4 5">Pla85_3_4</strain>
    </source>
</reference>
<evidence type="ECO:0000313" key="4">
    <source>
        <dbReference type="EMBL" id="QDU96197.1"/>
    </source>
</evidence>
<dbReference type="EMBL" id="CP036433">
    <property type="protein sequence ID" value="QDU96197.1"/>
    <property type="molecule type" value="Genomic_DNA"/>
</dbReference>
<dbReference type="GO" id="GO:0008690">
    <property type="term" value="F:3-deoxy-manno-octulosonate cytidylyltransferase activity"/>
    <property type="evidence" value="ECO:0007669"/>
    <property type="project" value="UniProtKB-EC"/>
</dbReference>
<dbReference type="EC" id="2.7.7.38" evidence="4"/>
<sequence length="252" mass="27496">MTVYGILPARLASTRLPRKLLLAETGRSVLQHTWEAACRATSLAGVIIAADSPEIVAAAQAFGADCELTGDHPSGTDRVAEVAARRCPDAEAIVNIQGDEPELAPENIDRLVAALLERDDSQMATLACPIADAAMLASRSTVKIALAGDGRALYFSRAPIPCVRDADFDTLPVDERPWLLHIGLYAYRPDFLRRLASHPPTRLEQWEKLEQLRALEMGARLQVAVVEHHAPGIDTPEEYAAFVQRYRSHATS</sequence>
<keyword evidence="1 4" id="KW-0808">Transferase</keyword>
<dbReference type="SUPFAM" id="SSF53448">
    <property type="entry name" value="Nucleotide-diphospho-sugar transferases"/>
    <property type="match status" value="1"/>
</dbReference>
<dbReference type="NCBIfam" id="TIGR00466">
    <property type="entry name" value="kdsB"/>
    <property type="match status" value="1"/>
</dbReference>
<dbReference type="InterPro" id="IPR003329">
    <property type="entry name" value="Cytidylyl_trans"/>
</dbReference>
<protein>
    <submittedName>
        <fullName evidence="4">3-deoxy-manno-octulosonate cytidylyltransferase</fullName>
        <ecNumber evidence="4">2.7.7.38</ecNumber>
    </submittedName>
</protein>
<gene>
    <name evidence="4" type="primary">kpsU</name>
    <name evidence="4" type="ORF">Pla8534_40160</name>
</gene>
<dbReference type="OrthoDB" id="9815559at2"/>
<dbReference type="InterPro" id="IPR004528">
    <property type="entry name" value="KdsB"/>
</dbReference>
<dbReference type="PANTHER" id="PTHR42866">
    <property type="entry name" value="3-DEOXY-MANNO-OCTULOSONATE CYTIDYLYLTRANSFERASE"/>
    <property type="match status" value="1"/>
</dbReference>
<evidence type="ECO:0000313" key="5">
    <source>
        <dbReference type="Proteomes" id="UP000317648"/>
    </source>
</evidence>
<dbReference type="Pfam" id="PF02348">
    <property type="entry name" value="CTP_transf_3"/>
    <property type="match status" value="1"/>
</dbReference>
<dbReference type="AlphaFoldDB" id="A0A518DWI3"/>
<dbReference type="InterPro" id="IPR029044">
    <property type="entry name" value="Nucleotide-diphossugar_trans"/>
</dbReference>
<name>A0A518DWI3_9BACT</name>
<dbReference type="PANTHER" id="PTHR42866:SF2">
    <property type="entry name" value="3-DEOXY-MANNO-OCTULOSONATE CYTIDYLYLTRANSFERASE, MITOCHONDRIAL"/>
    <property type="match status" value="1"/>
</dbReference>
<evidence type="ECO:0000256" key="1">
    <source>
        <dbReference type="ARBA" id="ARBA00022679"/>
    </source>
</evidence>
<evidence type="ECO:0000256" key="2">
    <source>
        <dbReference type="ARBA" id="ARBA00022695"/>
    </source>
</evidence>
<keyword evidence="5" id="KW-1185">Reference proteome</keyword>
<dbReference type="GO" id="GO:0005829">
    <property type="term" value="C:cytosol"/>
    <property type="evidence" value="ECO:0007669"/>
    <property type="project" value="TreeGrafter"/>
</dbReference>